<feature type="compositionally biased region" description="Polar residues" evidence="1">
    <location>
        <begin position="130"/>
        <end position="142"/>
    </location>
</feature>
<dbReference type="OrthoDB" id="5239715at2759"/>
<accession>A0A8B7N0B5</accession>
<reference evidence="3" key="1">
    <citation type="submission" date="2025-08" db="UniProtKB">
        <authorList>
            <consortium name="RefSeq"/>
        </authorList>
    </citation>
    <scope>IDENTIFICATION</scope>
</reference>
<evidence type="ECO:0000313" key="3">
    <source>
        <dbReference type="RefSeq" id="XP_018007266.1"/>
    </source>
</evidence>
<evidence type="ECO:0000313" key="2">
    <source>
        <dbReference type="Proteomes" id="UP000694843"/>
    </source>
</evidence>
<organism evidence="2 3">
    <name type="scientific">Hyalella azteca</name>
    <name type="common">Amphipod</name>
    <dbReference type="NCBI Taxonomy" id="294128"/>
    <lineage>
        <taxon>Eukaryota</taxon>
        <taxon>Metazoa</taxon>
        <taxon>Ecdysozoa</taxon>
        <taxon>Arthropoda</taxon>
        <taxon>Crustacea</taxon>
        <taxon>Multicrustacea</taxon>
        <taxon>Malacostraca</taxon>
        <taxon>Eumalacostraca</taxon>
        <taxon>Peracarida</taxon>
        <taxon>Amphipoda</taxon>
        <taxon>Senticaudata</taxon>
        <taxon>Talitrida</taxon>
        <taxon>Talitroidea</taxon>
        <taxon>Hyalellidae</taxon>
        <taxon>Hyalella</taxon>
    </lineage>
</organism>
<dbReference type="KEGG" id="hazt:108665059"/>
<feature type="non-terminal residue" evidence="3">
    <location>
        <position position="293"/>
    </location>
</feature>
<name>A0A8B7N0B5_HYAAZ</name>
<dbReference type="GeneID" id="108665059"/>
<feature type="region of interest" description="Disordered" evidence="1">
    <location>
        <begin position="1"/>
        <end position="142"/>
    </location>
</feature>
<feature type="compositionally biased region" description="Polar residues" evidence="1">
    <location>
        <begin position="95"/>
        <end position="112"/>
    </location>
</feature>
<evidence type="ECO:0000256" key="1">
    <source>
        <dbReference type="SAM" id="MobiDB-lite"/>
    </source>
</evidence>
<keyword evidence="2" id="KW-1185">Reference proteome</keyword>
<feature type="compositionally biased region" description="Polar residues" evidence="1">
    <location>
        <begin position="77"/>
        <end position="88"/>
    </location>
</feature>
<protein>
    <submittedName>
        <fullName evidence="3">Uncharacterized protein LOC108665059</fullName>
    </submittedName>
</protein>
<dbReference type="Proteomes" id="UP000694843">
    <property type="component" value="Unplaced"/>
</dbReference>
<gene>
    <name evidence="3" type="primary">LOC108665059</name>
</gene>
<dbReference type="RefSeq" id="XP_018007266.1">
    <property type="nucleotide sequence ID" value="XM_018151777.2"/>
</dbReference>
<feature type="region of interest" description="Disordered" evidence="1">
    <location>
        <begin position="169"/>
        <end position="293"/>
    </location>
</feature>
<sequence length="293" mass="31504">MMTVADTTLIERAAAKSRSGSLCSPAHDIPGAGEPETSHIPTDGSSSQDDDKQAPGTHAMPGPITNRTLLQEARQASEGSLGSGNNSPRARLKAAQQTRRSQSCKVPSSKNATRPHVRRRQEKDEDSAPASGTGSAANINYQEKITPLEAADDVYNIFLRKVPSCGKLLAVDDPMFPSDGQCAGDSPVPLRRCASARRPPKNSSYPDPRDHSPTPPRGQKPKIRGGASPRKTDSKKAGGFLEVRDPGPAFETLDSEQYILRNFSTTNKGNIINRGDSFRRRRSRSNSVAPPPD</sequence>
<proteinExistence type="predicted"/>
<dbReference type="AlphaFoldDB" id="A0A8B7N0B5"/>